<evidence type="ECO:0000313" key="4">
    <source>
        <dbReference type="Proteomes" id="UP000430202"/>
    </source>
</evidence>
<dbReference type="Gene3D" id="3.40.50.2300">
    <property type="match status" value="1"/>
</dbReference>
<reference evidence="3 4" key="1">
    <citation type="submission" date="2019-10" db="EMBL/GenBank/DDBJ databases">
        <authorList>
            <person name="Karimi E."/>
        </authorList>
    </citation>
    <scope>NUCLEOTIDE SEQUENCE [LARGE SCALE GENOMIC DNA]</scope>
    <source>
        <strain evidence="3">Maribacter sp. 151</strain>
    </source>
</reference>
<organism evidence="3 4">
    <name type="scientific">Maribacter litoralis</name>
    <dbReference type="NCBI Taxonomy" id="2059726"/>
    <lineage>
        <taxon>Bacteria</taxon>
        <taxon>Pseudomonadati</taxon>
        <taxon>Bacteroidota</taxon>
        <taxon>Flavobacteriia</taxon>
        <taxon>Flavobacteriales</taxon>
        <taxon>Flavobacteriaceae</taxon>
        <taxon>Maribacter</taxon>
    </lineage>
</organism>
<feature type="domain" description="Response regulatory" evidence="2">
    <location>
        <begin position="5"/>
        <end position="131"/>
    </location>
</feature>
<dbReference type="AlphaFoldDB" id="A0A653TJY7"/>
<proteinExistence type="predicted"/>
<accession>A0A653TJY7</accession>
<keyword evidence="4" id="KW-1185">Reference proteome</keyword>
<dbReference type="InterPro" id="IPR001789">
    <property type="entry name" value="Sig_transdc_resp-reg_receiver"/>
</dbReference>
<dbReference type="SUPFAM" id="SSF52172">
    <property type="entry name" value="CheY-like"/>
    <property type="match status" value="1"/>
</dbReference>
<keyword evidence="1" id="KW-0597">Phosphoprotein</keyword>
<dbReference type="SMART" id="SM00448">
    <property type="entry name" value="REC"/>
    <property type="match status" value="1"/>
</dbReference>
<dbReference type="InterPro" id="IPR052893">
    <property type="entry name" value="TCS_response_regulator"/>
</dbReference>
<name>A0A653TJY7_9FLAO</name>
<dbReference type="OrthoDB" id="673128at2"/>
<dbReference type="PANTHER" id="PTHR44520:SF2">
    <property type="entry name" value="RESPONSE REGULATOR RCP1"/>
    <property type="match status" value="1"/>
</dbReference>
<feature type="modified residue" description="4-aspartylphosphate" evidence="1">
    <location>
        <position position="63"/>
    </location>
</feature>
<dbReference type="EMBL" id="CABWLR010000003">
    <property type="protein sequence ID" value="VXB80908.1"/>
    <property type="molecule type" value="Genomic_DNA"/>
</dbReference>
<dbReference type="InterPro" id="IPR011006">
    <property type="entry name" value="CheY-like_superfamily"/>
</dbReference>
<dbReference type="Pfam" id="PF00072">
    <property type="entry name" value="Response_reg"/>
    <property type="match status" value="1"/>
</dbReference>
<dbReference type="Proteomes" id="UP000430202">
    <property type="component" value="Unassembled WGS sequence"/>
</dbReference>
<dbReference type="GO" id="GO:0000160">
    <property type="term" value="P:phosphorelay signal transduction system"/>
    <property type="evidence" value="ECO:0007669"/>
    <property type="project" value="InterPro"/>
</dbReference>
<evidence type="ECO:0000313" key="3">
    <source>
        <dbReference type="EMBL" id="VXB80908.1"/>
    </source>
</evidence>
<protein>
    <submittedName>
        <fullName evidence="3">Response regulator receiver domain-containing protein</fullName>
    </submittedName>
</protein>
<gene>
    <name evidence="3" type="ORF">MARI151_30647</name>
</gene>
<dbReference type="RefSeq" id="WP_116770503.1">
    <property type="nucleotide sequence ID" value="NZ_LR733271.1"/>
</dbReference>
<dbReference type="PANTHER" id="PTHR44520">
    <property type="entry name" value="RESPONSE REGULATOR RCP1-RELATED"/>
    <property type="match status" value="1"/>
</dbReference>
<dbReference type="PROSITE" id="PS50110">
    <property type="entry name" value="RESPONSE_REGULATORY"/>
    <property type="match status" value="1"/>
</dbReference>
<evidence type="ECO:0000256" key="1">
    <source>
        <dbReference type="PROSITE-ProRule" id="PRU00169"/>
    </source>
</evidence>
<evidence type="ECO:0000259" key="2">
    <source>
        <dbReference type="PROSITE" id="PS50110"/>
    </source>
</evidence>
<sequence length="134" mass="15279">MKKDTVCIIDDDPICVYGTKILLNHNNFMSADILVYEDGDEALTNLTAQLNKGQQMPDIILLDLNMPIMDGWGFLDEFSKLPLKNKPQVYIVSSMYGENEMKRAKEYELVRDFITKPLISKNLNDIITMSKTAV</sequence>